<dbReference type="AlphaFoldDB" id="A0AAV4A6L6"/>
<organism evidence="1 2">
    <name type="scientific">Plakobranchus ocellatus</name>
    <dbReference type="NCBI Taxonomy" id="259542"/>
    <lineage>
        <taxon>Eukaryota</taxon>
        <taxon>Metazoa</taxon>
        <taxon>Spiralia</taxon>
        <taxon>Lophotrochozoa</taxon>
        <taxon>Mollusca</taxon>
        <taxon>Gastropoda</taxon>
        <taxon>Heterobranchia</taxon>
        <taxon>Euthyneura</taxon>
        <taxon>Panpulmonata</taxon>
        <taxon>Sacoglossa</taxon>
        <taxon>Placobranchoidea</taxon>
        <taxon>Plakobranchidae</taxon>
        <taxon>Plakobranchus</taxon>
    </lineage>
</organism>
<reference evidence="1 2" key="1">
    <citation type="journal article" date="2021" name="Elife">
        <title>Chloroplast acquisition without the gene transfer in kleptoplastic sea slugs, Plakobranchus ocellatus.</title>
        <authorList>
            <person name="Maeda T."/>
            <person name="Takahashi S."/>
            <person name="Yoshida T."/>
            <person name="Shimamura S."/>
            <person name="Takaki Y."/>
            <person name="Nagai Y."/>
            <person name="Toyoda A."/>
            <person name="Suzuki Y."/>
            <person name="Arimoto A."/>
            <person name="Ishii H."/>
            <person name="Satoh N."/>
            <person name="Nishiyama T."/>
            <person name="Hasebe M."/>
            <person name="Maruyama T."/>
            <person name="Minagawa J."/>
            <person name="Obokata J."/>
            <person name="Shigenobu S."/>
        </authorList>
    </citation>
    <scope>NUCLEOTIDE SEQUENCE [LARGE SCALE GENOMIC DNA]</scope>
</reference>
<evidence type="ECO:0000313" key="1">
    <source>
        <dbReference type="EMBL" id="GFO06851.1"/>
    </source>
</evidence>
<dbReference type="Proteomes" id="UP000735302">
    <property type="component" value="Unassembled WGS sequence"/>
</dbReference>
<comment type="caution">
    <text evidence="1">The sequence shown here is derived from an EMBL/GenBank/DDBJ whole genome shotgun (WGS) entry which is preliminary data.</text>
</comment>
<protein>
    <submittedName>
        <fullName evidence="1">Uncharacterized protein</fullName>
    </submittedName>
</protein>
<dbReference type="EMBL" id="BLXT01003797">
    <property type="protein sequence ID" value="GFO06851.1"/>
    <property type="molecule type" value="Genomic_DNA"/>
</dbReference>
<keyword evidence="2" id="KW-1185">Reference proteome</keyword>
<gene>
    <name evidence="1" type="ORF">PoB_003335600</name>
</gene>
<sequence>MAPVAIQSHVGTLYLTLAPVVIQNHVGTFHHLILSLFLKIIESSTLPDSVTGSLTESCRDSPSRDCFILAHQSHVATLSSADSVSGSPPESIRDSLSPNCSIVAHQSHVATLPSPDSVSGSPPESCRDSSSTYSIFLVAPQNLWPWLSFTYFGFAFAIC</sequence>
<name>A0AAV4A6L6_9GAST</name>
<proteinExistence type="predicted"/>
<evidence type="ECO:0000313" key="2">
    <source>
        <dbReference type="Proteomes" id="UP000735302"/>
    </source>
</evidence>
<accession>A0AAV4A6L6</accession>